<dbReference type="Gene3D" id="1.20.120.20">
    <property type="entry name" value="Apolipoprotein"/>
    <property type="match status" value="1"/>
</dbReference>
<evidence type="ECO:0000313" key="2">
    <source>
        <dbReference type="EMBL" id="RUT11139.1"/>
    </source>
</evidence>
<name>A0AB37UID3_9CYAN</name>
<sequence>MGETTVTLSNEEKQKIMNDLAQGKPGLVHEEKTPNLDQYDSSFDAKDYENFEDFAQRPVDETGTSTYPQRNIVEQIRTQIRSEFEEAKTTGQLRSSRIREIVQSAIYDVRTEIKAGTSDIRQIFRDTISAVSDNFKDKGSEIKEEITAAVEGFIEGYSSGKRQTIVKDQAEVHQLQSRIDTQEEELQQEIDRLLVDVEEVGKESDSSLKDSIQSAINAFKNSEEFALMKKRYAQLQAQLAIVRANLAARYGGRYEEIKERIDEATHWYSRTRNKADVGESVEGRSLEDRLKEVGEAIAKGEHQLRKILHDLLKVASDLLKDKEPPASK</sequence>
<gene>
    <name evidence="2" type="ORF">DSM107010_35330</name>
</gene>
<keyword evidence="3" id="KW-1185">Reference proteome</keyword>
<comment type="caution">
    <text evidence="2">The sequence shown here is derived from an EMBL/GenBank/DDBJ whole genome shotgun (WGS) entry which is preliminary data.</text>
</comment>
<feature type="coiled-coil region" evidence="1">
    <location>
        <begin position="165"/>
        <end position="203"/>
    </location>
</feature>
<reference evidence="2 3" key="1">
    <citation type="journal article" date="2019" name="Genome Biol. Evol.">
        <title>Day and night: Metabolic profiles and evolutionary relationships of six axenic non-marine cyanobacteria.</title>
        <authorList>
            <person name="Will S.E."/>
            <person name="Henke P."/>
            <person name="Boedeker C."/>
            <person name="Huang S."/>
            <person name="Brinkmann H."/>
            <person name="Rohde M."/>
            <person name="Jarek M."/>
            <person name="Friedl T."/>
            <person name="Seufert S."/>
            <person name="Schumacher M."/>
            <person name="Overmann J."/>
            <person name="Neumann-Schaal M."/>
            <person name="Petersen J."/>
        </authorList>
    </citation>
    <scope>NUCLEOTIDE SEQUENCE [LARGE SCALE GENOMIC DNA]</scope>
    <source>
        <strain evidence="2 3">SAG 39.79</strain>
    </source>
</reference>
<accession>A0AB37UID3</accession>
<protein>
    <recommendedName>
        <fullName evidence="4">Histidine kinase</fullName>
    </recommendedName>
</protein>
<evidence type="ECO:0000313" key="3">
    <source>
        <dbReference type="Proteomes" id="UP000282574"/>
    </source>
</evidence>
<dbReference type="AlphaFoldDB" id="A0AB37UID3"/>
<dbReference type="Proteomes" id="UP000282574">
    <property type="component" value="Unassembled WGS sequence"/>
</dbReference>
<proteinExistence type="predicted"/>
<evidence type="ECO:0000256" key="1">
    <source>
        <dbReference type="SAM" id="Coils"/>
    </source>
</evidence>
<evidence type="ECO:0008006" key="4">
    <source>
        <dbReference type="Google" id="ProtNLM"/>
    </source>
</evidence>
<keyword evidence="1" id="KW-0175">Coiled coil</keyword>
<dbReference type="EMBL" id="RSCK01000030">
    <property type="protein sequence ID" value="RUT11139.1"/>
    <property type="molecule type" value="Genomic_DNA"/>
</dbReference>
<organism evidence="2 3">
    <name type="scientific">Chroococcidiopsis cubana SAG 39.79</name>
    <dbReference type="NCBI Taxonomy" id="388085"/>
    <lineage>
        <taxon>Bacteria</taxon>
        <taxon>Bacillati</taxon>
        <taxon>Cyanobacteriota</taxon>
        <taxon>Cyanophyceae</taxon>
        <taxon>Chroococcidiopsidales</taxon>
        <taxon>Chroococcidiopsidaceae</taxon>
        <taxon>Chroococcidiopsis</taxon>
    </lineage>
</organism>